<dbReference type="EMBL" id="JBHSGB010000010">
    <property type="protein sequence ID" value="MFC4655848.1"/>
    <property type="molecule type" value="Genomic_DNA"/>
</dbReference>
<protein>
    <submittedName>
        <fullName evidence="3">DUF4397 domain-containing protein</fullName>
    </submittedName>
</protein>
<dbReference type="RefSeq" id="WP_377334330.1">
    <property type="nucleotide sequence ID" value="NZ_JBHSGB010000010.1"/>
</dbReference>
<feature type="domain" description="DUF4397" evidence="2">
    <location>
        <begin position="249"/>
        <end position="365"/>
    </location>
</feature>
<dbReference type="Proteomes" id="UP001595962">
    <property type="component" value="Unassembled WGS sequence"/>
</dbReference>
<feature type="signal peptide" evidence="1">
    <location>
        <begin position="1"/>
        <end position="25"/>
    </location>
</feature>
<comment type="caution">
    <text evidence="3">The sequence shown here is derived from an EMBL/GenBank/DDBJ whole genome shotgun (WGS) entry which is preliminary data.</text>
</comment>
<feature type="chain" id="PRO_5045259512" evidence="1">
    <location>
        <begin position="26"/>
        <end position="448"/>
    </location>
</feature>
<dbReference type="PROSITE" id="PS51257">
    <property type="entry name" value="PROKAR_LIPOPROTEIN"/>
    <property type="match status" value="1"/>
</dbReference>
<reference evidence="4" key="1">
    <citation type="journal article" date="2019" name="Int. J. Syst. Evol. Microbiol.">
        <title>The Global Catalogue of Microorganisms (GCM) 10K type strain sequencing project: providing services to taxonomists for standard genome sequencing and annotation.</title>
        <authorList>
            <consortium name="The Broad Institute Genomics Platform"/>
            <consortium name="The Broad Institute Genome Sequencing Center for Infectious Disease"/>
            <person name="Wu L."/>
            <person name="Ma J."/>
        </authorList>
    </citation>
    <scope>NUCLEOTIDE SEQUENCE [LARGE SCALE GENOMIC DNA]</scope>
    <source>
        <strain evidence="4">DT28</strain>
    </source>
</reference>
<gene>
    <name evidence="3" type="ORF">ACFO3I_12605</name>
</gene>
<evidence type="ECO:0000313" key="4">
    <source>
        <dbReference type="Proteomes" id="UP001595962"/>
    </source>
</evidence>
<evidence type="ECO:0000313" key="3">
    <source>
        <dbReference type="EMBL" id="MFC4655848.1"/>
    </source>
</evidence>
<evidence type="ECO:0000256" key="1">
    <source>
        <dbReference type="SAM" id="SignalP"/>
    </source>
</evidence>
<keyword evidence="4" id="KW-1185">Reference proteome</keyword>
<name>A0ABV9JNL5_9GAMM</name>
<organism evidence="3 4">
    <name type="scientific">Rheinheimera marina</name>
    <dbReference type="NCBI Taxonomy" id="1774958"/>
    <lineage>
        <taxon>Bacteria</taxon>
        <taxon>Pseudomonadati</taxon>
        <taxon>Pseudomonadota</taxon>
        <taxon>Gammaproteobacteria</taxon>
        <taxon>Chromatiales</taxon>
        <taxon>Chromatiaceae</taxon>
        <taxon>Rheinheimera</taxon>
    </lineage>
</organism>
<dbReference type="InterPro" id="IPR025510">
    <property type="entry name" value="DUF4397"/>
</dbReference>
<keyword evidence="1" id="KW-0732">Signal</keyword>
<proteinExistence type="predicted"/>
<dbReference type="Pfam" id="PF14344">
    <property type="entry name" value="DUF4397"/>
    <property type="match status" value="1"/>
</dbReference>
<evidence type="ECO:0000259" key="2">
    <source>
        <dbReference type="Pfam" id="PF14344"/>
    </source>
</evidence>
<sequence>MLRVVLCLSASLLLTACGGSSSSEGNDTYPNTYLQFYNASYNSATTTVTLTDSDDEEYSLGSAYFGDSTSVVTLDAATYDVGLSYYDDSGDEISVMDDSVTTKKSQKTILMMAGDYSSPQLLNLSFERDDELDEQFNLYFVNLLGSSQNVDLYLSKSTEDFDDAVLVGTAAQYAHTELATYDLGSYILYVTEAGTRTLLLQSPVYAFSYETDYVLALRDNAGPLKEKIALDLIGNTTTVYTLEDVNANAQFRVYNSLNDYTNANVYLGTTSSTPVMTSLTPDTLTSYLELPHGDYRASLKSENGGLIPNGLLTLNQGQSKTLVYYKDASGNATSLTVTDSQTPQIYDFIFNVVNVIPDFDNVSLYFVAPDKTMETTSYYISSLNDATAVSMTLPANTYSVLLVRRDSNNNKTLLDQTDAVTLEAGASYLLVAEKDPDTETGYKVVLQH</sequence>
<accession>A0ABV9JNL5</accession>